<dbReference type="InterPro" id="IPR011990">
    <property type="entry name" value="TPR-like_helical_dom_sf"/>
</dbReference>
<accession>A0A4U5TUG4</accession>
<organism evidence="1 2">
    <name type="scientific">Mesohalobacter halotolerans</name>
    <dbReference type="NCBI Taxonomy" id="1883405"/>
    <lineage>
        <taxon>Bacteria</taxon>
        <taxon>Pseudomonadati</taxon>
        <taxon>Bacteroidota</taxon>
        <taxon>Flavobacteriia</taxon>
        <taxon>Flavobacteriales</taxon>
        <taxon>Flavobacteriaceae</taxon>
        <taxon>Mesohalobacter</taxon>
    </lineage>
</organism>
<name>A0A4U5TUG4_9FLAO</name>
<dbReference type="SUPFAM" id="SSF53474">
    <property type="entry name" value="alpha/beta-Hydrolases"/>
    <property type="match status" value="1"/>
</dbReference>
<gene>
    <name evidence="1" type="ORF">FCN74_03960</name>
</gene>
<reference evidence="1 2" key="1">
    <citation type="submission" date="2019-04" db="EMBL/GenBank/DDBJ databases">
        <title>Psychroflexus halotolerans sp. nov., isolated from a marine solar saltern.</title>
        <authorList>
            <person name="Feng X."/>
        </authorList>
    </citation>
    <scope>NUCLEOTIDE SEQUENCE [LARGE SCALE GENOMIC DNA]</scope>
    <source>
        <strain evidence="1 2">WDS2C27</strain>
    </source>
</reference>
<keyword evidence="2" id="KW-1185">Reference proteome</keyword>
<dbReference type="RefSeq" id="WP_138931281.1">
    <property type="nucleotide sequence ID" value="NZ_SWMU01000001.1"/>
</dbReference>
<comment type="caution">
    <text evidence="1">The sequence shown here is derived from an EMBL/GenBank/DDBJ whole genome shotgun (WGS) entry which is preliminary data.</text>
</comment>
<sequence length="382" mass="44756">MKKLWLCVIVIFIPQFYSFAQKEYIEVESKILEQTRQIKVQLPRNYDLESERTYPLIFVFDGDYLFEPVAGTVDYLSYWEEMPEAFVVGVNQIGTRIEDGNYDRIDFTPIEKGENFFDFIGLEILPYLSENYNIGPFSVVVGHDYMANFMNLFLFSKKIPFDGFINLSPDVPNGFIPYIAEKMYELESDLWYSITMGSNDINFIKQKTKKLHSNLSSVDNDKLKLSFNVFENTNHYTFVSYAIPFSLSEIFKPFTAIDDEEYEESLSKASDPTDYLIEKYKTIYRLYGVEKTIRVSDIMKVYKLIKDQKSWENLKNLGKLAKDQYPETLLSDFFSGMYFQKIVKPKKAIKAYESGYAYEEVGGIKKEMLLDEIDFLKETFGY</sequence>
<dbReference type="InterPro" id="IPR050583">
    <property type="entry name" value="Mycobacterial_A85_antigen"/>
</dbReference>
<dbReference type="AlphaFoldDB" id="A0A4U5TUG4"/>
<dbReference type="Gene3D" id="3.40.50.1820">
    <property type="entry name" value="alpha/beta hydrolase"/>
    <property type="match status" value="1"/>
</dbReference>
<dbReference type="PANTHER" id="PTHR48098">
    <property type="entry name" value="ENTEROCHELIN ESTERASE-RELATED"/>
    <property type="match status" value="1"/>
</dbReference>
<dbReference type="Gene3D" id="1.25.40.10">
    <property type="entry name" value="Tetratricopeptide repeat domain"/>
    <property type="match status" value="1"/>
</dbReference>
<dbReference type="Pfam" id="PF00756">
    <property type="entry name" value="Esterase"/>
    <property type="match status" value="1"/>
</dbReference>
<evidence type="ECO:0000313" key="1">
    <source>
        <dbReference type="EMBL" id="TKS57581.1"/>
    </source>
</evidence>
<evidence type="ECO:0000313" key="2">
    <source>
        <dbReference type="Proteomes" id="UP000306552"/>
    </source>
</evidence>
<dbReference type="InterPro" id="IPR000801">
    <property type="entry name" value="Esterase-like"/>
</dbReference>
<dbReference type="EMBL" id="SWMU01000001">
    <property type="protein sequence ID" value="TKS57581.1"/>
    <property type="molecule type" value="Genomic_DNA"/>
</dbReference>
<dbReference type="InterPro" id="IPR029058">
    <property type="entry name" value="AB_hydrolase_fold"/>
</dbReference>
<proteinExistence type="predicted"/>
<dbReference type="PANTHER" id="PTHR48098:SF6">
    <property type="entry name" value="FERRI-BACILLIBACTIN ESTERASE BESA"/>
    <property type="match status" value="1"/>
</dbReference>
<protein>
    <submittedName>
        <fullName evidence="1">Esterase</fullName>
    </submittedName>
</protein>
<dbReference type="OrthoDB" id="1142077at2"/>
<dbReference type="Proteomes" id="UP000306552">
    <property type="component" value="Unassembled WGS sequence"/>
</dbReference>